<dbReference type="OrthoDB" id="10004862at2759"/>
<dbReference type="InterPro" id="IPR041698">
    <property type="entry name" value="Methyltransf_25"/>
</dbReference>
<dbReference type="Proteomes" id="UP000006039">
    <property type="component" value="Unassembled WGS sequence"/>
</dbReference>
<dbReference type="eggNOG" id="ENOG502RKKP">
    <property type="taxonomic scope" value="Eukaryota"/>
</dbReference>
<dbReference type="InterPro" id="IPR029063">
    <property type="entry name" value="SAM-dependent_MTases_sf"/>
</dbReference>
<gene>
    <name evidence="4" type="primary">20348097</name>
    <name evidence="3" type="ORF">GGTG_07639</name>
</gene>
<sequence>MATSEYRDPENLKQRIKDSYDAIAPTYNTWTQDHSPVRLEFVDKLLKLLDVSSSTADAISILELGAGAGIPATARLLASSPRVRVTANDISSAQVSLGRANLAAEAARVAWEEGDMCALSFGPGSLDAVLALFSIIHLPRAEQAEMLGKLHDWLRPGGYLVANFVAEPMEGFVLEKWLHDKGWMYWSGFGAEGTLDKIREAGFEIVESEVRKEDVDAAFLWVVARKLTEA</sequence>
<dbReference type="PANTHER" id="PTHR43591">
    <property type="entry name" value="METHYLTRANSFERASE"/>
    <property type="match status" value="1"/>
</dbReference>
<dbReference type="RefSeq" id="XP_009223727.1">
    <property type="nucleotide sequence ID" value="XM_009225463.1"/>
</dbReference>
<evidence type="ECO:0000313" key="4">
    <source>
        <dbReference type="EnsemblFungi" id="EJT73783"/>
    </source>
</evidence>
<dbReference type="SUPFAM" id="SSF53335">
    <property type="entry name" value="S-adenosyl-L-methionine-dependent methyltransferases"/>
    <property type="match status" value="1"/>
</dbReference>
<evidence type="ECO:0000313" key="5">
    <source>
        <dbReference type="Proteomes" id="UP000006039"/>
    </source>
</evidence>
<reference evidence="4" key="4">
    <citation type="journal article" date="2015" name="G3 (Bethesda)">
        <title>Genome sequences of three phytopathogenic species of the Magnaporthaceae family of fungi.</title>
        <authorList>
            <person name="Okagaki L.H."/>
            <person name="Nunes C.C."/>
            <person name="Sailsbery J."/>
            <person name="Clay B."/>
            <person name="Brown D."/>
            <person name="John T."/>
            <person name="Oh Y."/>
            <person name="Young N."/>
            <person name="Fitzgerald M."/>
            <person name="Haas B.J."/>
            <person name="Zeng Q."/>
            <person name="Young S."/>
            <person name="Adiconis X."/>
            <person name="Fan L."/>
            <person name="Levin J.Z."/>
            <person name="Mitchell T.K."/>
            <person name="Okubara P.A."/>
            <person name="Farman M.L."/>
            <person name="Kohn L.M."/>
            <person name="Birren B."/>
            <person name="Ma L.-J."/>
            <person name="Dean R.A."/>
        </authorList>
    </citation>
    <scope>NUCLEOTIDE SEQUENCE</scope>
    <source>
        <strain evidence="4">R3-111a-1</strain>
    </source>
</reference>
<accession>J3P291</accession>
<name>J3P291_GAET3</name>
<reference evidence="3" key="3">
    <citation type="submission" date="2010-09" db="EMBL/GenBank/DDBJ databases">
        <title>Annotation of Gaeumannomyces graminis var. tritici R3-111a-1.</title>
        <authorList>
            <consortium name="The Broad Institute Genome Sequencing Platform"/>
            <person name="Ma L.-J."/>
            <person name="Dead R."/>
            <person name="Young S.K."/>
            <person name="Zeng Q."/>
            <person name="Gargeya S."/>
            <person name="Fitzgerald M."/>
            <person name="Haas B."/>
            <person name="Abouelleil A."/>
            <person name="Alvarado L."/>
            <person name="Arachchi H.M."/>
            <person name="Berlin A."/>
            <person name="Brown A."/>
            <person name="Chapman S.B."/>
            <person name="Chen Z."/>
            <person name="Dunbar C."/>
            <person name="Freedman E."/>
            <person name="Gearin G."/>
            <person name="Gellesch M."/>
            <person name="Goldberg J."/>
            <person name="Griggs A."/>
            <person name="Gujja S."/>
            <person name="Heiman D."/>
            <person name="Howarth C."/>
            <person name="Larson L."/>
            <person name="Lui A."/>
            <person name="MacDonald P.J.P."/>
            <person name="Mehta T."/>
            <person name="Montmayeur A."/>
            <person name="Murphy C."/>
            <person name="Neiman D."/>
            <person name="Pearson M."/>
            <person name="Priest M."/>
            <person name="Roberts A."/>
            <person name="Saif S."/>
            <person name="Shea T."/>
            <person name="Shenoy N."/>
            <person name="Sisk P."/>
            <person name="Stolte C."/>
            <person name="Sykes S."/>
            <person name="Yandava C."/>
            <person name="Wortman J."/>
            <person name="Nusbaum C."/>
            <person name="Birren B."/>
        </authorList>
    </citation>
    <scope>NUCLEOTIDE SEQUENCE</scope>
    <source>
        <strain evidence="3">R3-111a-1</strain>
    </source>
</reference>
<evidence type="ECO:0000259" key="2">
    <source>
        <dbReference type="Pfam" id="PF13649"/>
    </source>
</evidence>
<dbReference type="GeneID" id="20348097"/>
<dbReference type="EMBL" id="GL385398">
    <property type="protein sequence ID" value="EJT73783.1"/>
    <property type="molecule type" value="Genomic_DNA"/>
</dbReference>
<dbReference type="Pfam" id="PF13649">
    <property type="entry name" value="Methyltransf_25"/>
    <property type="match status" value="1"/>
</dbReference>
<organism evidence="3">
    <name type="scientific">Gaeumannomyces tritici (strain R3-111a-1)</name>
    <name type="common">Wheat and barley take-all root rot fungus</name>
    <name type="synonym">Gaeumannomyces graminis var. tritici</name>
    <dbReference type="NCBI Taxonomy" id="644352"/>
    <lineage>
        <taxon>Eukaryota</taxon>
        <taxon>Fungi</taxon>
        <taxon>Dikarya</taxon>
        <taxon>Ascomycota</taxon>
        <taxon>Pezizomycotina</taxon>
        <taxon>Sordariomycetes</taxon>
        <taxon>Sordariomycetidae</taxon>
        <taxon>Magnaporthales</taxon>
        <taxon>Magnaporthaceae</taxon>
        <taxon>Gaeumannomyces</taxon>
    </lineage>
</organism>
<dbReference type="STRING" id="644352.J3P291"/>
<reference evidence="5" key="1">
    <citation type="submission" date="2010-07" db="EMBL/GenBank/DDBJ databases">
        <title>The genome sequence of Gaeumannomyces graminis var. tritici strain R3-111a-1.</title>
        <authorList>
            <consortium name="The Broad Institute Genome Sequencing Platform"/>
            <person name="Ma L.-J."/>
            <person name="Dead R."/>
            <person name="Young S."/>
            <person name="Zeng Q."/>
            <person name="Koehrsen M."/>
            <person name="Alvarado L."/>
            <person name="Berlin A."/>
            <person name="Chapman S.B."/>
            <person name="Chen Z."/>
            <person name="Freedman E."/>
            <person name="Gellesch M."/>
            <person name="Goldberg J."/>
            <person name="Griggs A."/>
            <person name="Gujja S."/>
            <person name="Heilman E.R."/>
            <person name="Heiman D."/>
            <person name="Hepburn T."/>
            <person name="Howarth C."/>
            <person name="Jen D."/>
            <person name="Larson L."/>
            <person name="Mehta T."/>
            <person name="Neiman D."/>
            <person name="Pearson M."/>
            <person name="Roberts A."/>
            <person name="Saif S."/>
            <person name="Shea T."/>
            <person name="Shenoy N."/>
            <person name="Sisk P."/>
            <person name="Stolte C."/>
            <person name="Sykes S."/>
            <person name="Walk T."/>
            <person name="White J."/>
            <person name="Yandava C."/>
            <person name="Haas B."/>
            <person name="Nusbaum C."/>
            <person name="Birren B."/>
        </authorList>
    </citation>
    <scope>NUCLEOTIDE SEQUENCE [LARGE SCALE GENOMIC DNA]</scope>
    <source>
        <strain evidence="5">R3-111a-1</strain>
    </source>
</reference>
<dbReference type="CDD" id="cd02440">
    <property type="entry name" value="AdoMet_MTases"/>
    <property type="match status" value="1"/>
</dbReference>
<keyword evidence="5" id="KW-1185">Reference proteome</keyword>
<dbReference type="Gene3D" id="3.40.50.150">
    <property type="entry name" value="Vaccinia Virus protein VP39"/>
    <property type="match status" value="1"/>
</dbReference>
<reference evidence="3" key="2">
    <citation type="submission" date="2010-07" db="EMBL/GenBank/DDBJ databases">
        <authorList>
            <consortium name="The Broad Institute Genome Sequencing Platform"/>
            <consortium name="Broad Institute Genome Sequencing Center for Infectious Disease"/>
            <person name="Ma L.-J."/>
            <person name="Dead R."/>
            <person name="Young S."/>
            <person name="Zeng Q."/>
            <person name="Koehrsen M."/>
            <person name="Alvarado L."/>
            <person name="Berlin A."/>
            <person name="Chapman S.B."/>
            <person name="Chen Z."/>
            <person name="Freedman E."/>
            <person name="Gellesch M."/>
            <person name="Goldberg J."/>
            <person name="Griggs A."/>
            <person name="Gujja S."/>
            <person name="Heilman E.R."/>
            <person name="Heiman D."/>
            <person name="Hepburn T."/>
            <person name="Howarth C."/>
            <person name="Jen D."/>
            <person name="Larson L."/>
            <person name="Mehta T."/>
            <person name="Neiman D."/>
            <person name="Pearson M."/>
            <person name="Roberts A."/>
            <person name="Saif S."/>
            <person name="Shea T."/>
            <person name="Shenoy N."/>
            <person name="Sisk P."/>
            <person name="Stolte C."/>
            <person name="Sykes S."/>
            <person name="Walk T."/>
            <person name="White J."/>
            <person name="Yandava C."/>
            <person name="Haas B."/>
            <person name="Nusbaum C."/>
            <person name="Birren B."/>
        </authorList>
    </citation>
    <scope>NUCLEOTIDE SEQUENCE</scope>
    <source>
        <strain evidence="3">R3-111a-1</strain>
    </source>
</reference>
<protein>
    <recommendedName>
        <fullName evidence="2">Methyltransferase domain-containing protein</fullName>
    </recommendedName>
</protein>
<dbReference type="HOGENOM" id="CLU_060397_2_0_1"/>
<evidence type="ECO:0000256" key="1">
    <source>
        <dbReference type="ARBA" id="ARBA00038158"/>
    </source>
</evidence>
<comment type="similarity">
    <text evidence="1">Belongs to the methyltransferase superfamily. LaeA methyltransferase family.</text>
</comment>
<dbReference type="VEuPathDB" id="FungiDB:GGTG_07639"/>
<proteinExistence type="inferred from homology"/>
<dbReference type="EnsemblFungi" id="EJT73783">
    <property type="protein sequence ID" value="EJT73783"/>
    <property type="gene ID" value="GGTG_07639"/>
</dbReference>
<dbReference type="AlphaFoldDB" id="J3P291"/>
<reference evidence="4" key="5">
    <citation type="submission" date="2018-04" db="UniProtKB">
        <authorList>
            <consortium name="EnsemblFungi"/>
        </authorList>
    </citation>
    <scope>IDENTIFICATION</scope>
    <source>
        <strain evidence="4">R3-111a-1</strain>
    </source>
</reference>
<evidence type="ECO:0000313" key="3">
    <source>
        <dbReference type="EMBL" id="EJT73783.1"/>
    </source>
</evidence>
<feature type="domain" description="Methyltransferase" evidence="2">
    <location>
        <begin position="61"/>
        <end position="158"/>
    </location>
</feature>